<comment type="caution">
    <text evidence="2">The sequence shown here is derived from an EMBL/GenBank/DDBJ whole genome shotgun (WGS) entry which is preliminary data.</text>
</comment>
<dbReference type="RefSeq" id="WP_036756597.1">
    <property type="nucleotide sequence ID" value="NZ_JAGSGC010000007.1"/>
</dbReference>
<sequence>MKRLLTYVAILFFCANVLAIDLQQAKAQGLVGEANTGYVAAVTLSPSTEVRQLIQQVNTERKESYQRIAVSHGLTVSEVSRLAYKKAIDRTEPGHFYQNASGLWVKK</sequence>
<gene>
    <name evidence="2" type="ORF">EA58_19875</name>
</gene>
<reference evidence="2 3" key="1">
    <citation type="submission" date="2014-04" db="EMBL/GenBank/DDBJ databases">
        <title>Draft genome sequence of Photobacterium halotolerans S2753: a solonamide, ngercheumicin and holomycin producer.</title>
        <authorList>
            <person name="Machado H.R."/>
            <person name="Gram L."/>
        </authorList>
    </citation>
    <scope>NUCLEOTIDE SEQUENCE [LARGE SCALE GENOMIC DNA]</scope>
    <source>
        <strain evidence="2 3">S2753</strain>
    </source>
</reference>
<feature type="signal peptide" evidence="1">
    <location>
        <begin position="1"/>
        <end position="19"/>
    </location>
</feature>
<dbReference type="AlphaFoldDB" id="A0A066RR93"/>
<dbReference type="InterPro" id="IPR008309">
    <property type="entry name" value="YdbL"/>
</dbReference>
<keyword evidence="3" id="KW-1185">Reference proteome</keyword>
<dbReference type="EMBL" id="JMIB01000040">
    <property type="protein sequence ID" value="KDM89918.1"/>
    <property type="molecule type" value="Genomic_DNA"/>
</dbReference>
<proteinExistence type="predicted"/>
<organism evidence="2 3">
    <name type="scientific">Photobacterium galatheae</name>
    <dbReference type="NCBI Taxonomy" id="1654360"/>
    <lineage>
        <taxon>Bacteria</taxon>
        <taxon>Pseudomonadati</taxon>
        <taxon>Pseudomonadota</taxon>
        <taxon>Gammaproteobacteria</taxon>
        <taxon>Vibrionales</taxon>
        <taxon>Vibrionaceae</taxon>
        <taxon>Photobacterium</taxon>
    </lineage>
</organism>
<protein>
    <recommendedName>
        <fullName evidence="4">DUF1318 domain-containing protein</fullName>
    </recommendedName>
</protein>
<dbReference type="OrthoDB" id="9798130at2"/>
<accession>A0A066RR93</accession>
<dbReference type="STRING" id="1654360.EA58_19875"/>
<evidence type="ECO:0008006" key="4">
    <source>
        <dbReference type="Google" id="ProtNLM"/>
    </source>
</evidence>
<evidence type="ECO:0000313" key="2">
    <source>
        <dbReference type="EMBL" id="KDM89918.1"/>
    </source>
</evidence>
<keyword evidence="1" id="KW-0732">Signal</keyword>
<evidence type="ECO:0000256" key="1">
    <source>
        <dbReference type="SAM" id="SignalP"/>
    </source>
</evidence>
<feature type="chain" id="PRO_5001625908" description="DUF1318 domain-containing protein" evidence="1">
    <location>
        <begin position="20"/>
        <end position="107"/>
    </location>
</feature>
<evidence type="ECO:0000313" key="3">
    <source>
        <dbReference type="Proteomes" id="UP000027192"/>
    </source>
</evidence>
<dbReference type="PIRSF" id="PIRSF025560">
    <property type="entry name" value="UCP025560"/>
    <property type="match status" value="1"/>
</dbReference>
<name>A0A066RR93_9GAMM</name>
<dbReference type="Proteomes" id="UP000027192">
    <property type="component" value="Unassembled WGS sequence"/>
</dbReference>
<dbReference type="Pfam" id="PF07027">
    <property type="entry name" value="DUF1318"/>
    <property type="match status" value="1"/>
</dbReference>